<gene>
    <name evidence="3" type="ORF">ACFMB1_12785</name>
</gene>
<keyword evidence="3" id="KW-0378">Hydrolase</keyword>
<dbReference type="PANTHER" id="PTHR22642:SF2">
    <property type="entry name" value="PROTEIN LONG AFTER FAR-RED 3"/>
    <property type="match status" value="1"/>
</dbReference>
<name>A0ABW1KY14_9PROT</name>
<dbReference type="EMBL" id="JBHPON010000002">
    <property type="protein sequence ID" value="MFC6036424.1"/>
    <property type="molecule type" value="Genomic_DNA"/>
</dbReference>
<keyword evidence="1" id="KW-0732">Signal</keyword>
<feature type="chain" id="PRO_5047225871" evidence="1">
    <location>
        <begin position="22"/>
        <end position="675"/>
    </location>
</feature>
<dbReference type="Gene3D" id="2.30.40.10">
    <property type="entry name" value="Urease, subunit C, domain 1"/>
    <property type="match status" value="1"/>
</dbReference>
<dbReference type="EC" id="3.5.-.-" evidence="3"/>
<feature type="signal peptide" evidence="1">
    <location>
        <begin position="1"/>
        <end position="21"/>
    </location>
</feature>
<keyword evidence="4" id="KW-1185">Reference proteome</keyword>
<comment type="caution">
    <text evidence="3">The sequence shown here is derived from an EMBL/GenBank/DDBJ whole genome shotgun (WGS) entry which is preliminary data.</text>
</comment>
<dbReference type="SUPFAM" id="SSF51338">
    <property type="entry name" value="Composite domain of metallo-dependent hydrolases"/>
    <property type="match status" value="1"/>
</dbReference>
<dbReference type="Pfam" id="PF07969">
    <property type="entry name" value="Amidohydro_3"/>
    <property type="match status" value="1"/>
</dbReference>
<protein>
    <submittedName>
        <fullName evidence="3">Amidohydrolase</fullName>
        <ecNumber evidence="3">3.5.-.-</ecNumber>
    </submittedName>
</protein>
<dbReference type="Proteomes" id="UP001596116">
    <property type="component" value="Unassembled WGS sequence"/>
</dbReference>
<feature type="domain" description="Amidohydrolase 3" evidence="2">
    <location>
        <begin position="81"/>
        <end position="671"/>
    </location>
</feature>
<sequence length="675" mass="72690">MKIKISCLAMSMMLALTACNAKNEPASDADAQLPVTLFVNGRIYTANEERAFADAMAVRGEEIYAIGGADDMEALKGADTEIIDLKGRLVLPGLHDAHIHPISAMPVPVCSLENAPMTLAEIAAYSSDCTAQPGMAEGDWLVVLAWNFAAGNQPGKEFKSIREALDSVSMEQPVILRGSDGHHYGVNSVALARAKNADGDIVGFTKETLATDFADLAAYIGVDETGEPNGRLTEDYALTAIDAGNLLDSGLAKSREAPELLMEVTLPKGITSFLDAAASPDTLDIYDALRAKNGFHARAHLALYFDPSEYGDESGTVDYATILGKAQAIREKYADDPLIEADFLKLFADGVLEGDPLSDPPMLPNAAFSRNYLQPIYVWDDEAQWVRVAGYADTSSALCENTRADIAAGNTPDAVAFKAANGFHPMQCLQANGVLQHPEQMIMDYVREGDKAGFTWHIHAIGDRAIQTSLDAIEAARTANHSGAKHILTHLQLVRPEDFDRFAANDIYASFTFAWASRDTQYDATVIPFVDRADGPNGMYDPDGYYFSNVYPAASLRDAGAVIIAGSDAPVDTKDPRPFINIEGAVSRSIFGLPPLNQDQAISIYDAVDAYTINAAKALKQDDIAGSLEPGKKADFIILDQDIFDLTENGKAADISETNVLETWFGGEKVYSSGE</sequence>
<dbReference type="PANTHER" id="PTHR22642">
    <property type="entry name" value="IMIDAZOLONEPROPIONASE"/>
    <property type="match status" value="1"/>
</dbReference>
<dbReference type="Gene3D" id="3.20.20.140">
    <property type="entry name" value="Metal-dependent hydrolases"/>
    <property type="match status" value="1"/>
</dbReference>
<dbReference type="Gene3D" id="3.10.310.70">
    <property type="match status" value="1"/>
</dbReference>
<dbReference type="RefSeq" id="WP_379882344.1">
    <property type="nucleotide sequence ID" value="NZ_JBHPON010000002.1"/>
</dbReference>
<evidence type="ECO:0000313" key="4">
    <source>
        <dbReference type="Proteomes" id="UP001596116"/>
    </source>
</evidence>
<organism evidence="3 4">
    <name type="scientific">Hyphococcus aureus</name>
    <dbReference type="NCBI Taxonomy" id="2666033"/>
    <lineage>
        <taxon>Bacteria</taxon>
        <taxon>Pseudomonadati</taxon>
        <taxon>Pseudomonadota</taxon>
        <taxon>Alphaproteobacteria</taxon>
        <taxon>Parvularculales</taxon>
        <taxon>Parvularculaceae</taxon>
        <taxon>Hyphococcus</taxon>
    </lineage>
</organism>
<dbReference type="PROSITE" id="PS51257">
    <property type="entry name" value="PROKAR_LIPOPROTEIN"/>
    <property type="match status" value="1"/>
</dbReference>
<evidence type="ECO:0000256" key="1">
    <source>
        <dbReference type="SAM" id="SignalP"/>
    </source>
</evidence>
<proteinExistence type="predicted"/>
<dbReference type="InterPro" id="IPR013108">
    <property type="entry name" value="Amidohydro_3"/>
</dbReference>
<accession>A0ABW1KY14</accession>
<dbReference type="InterPro" id="IPR011059">
    <property type="entry name" value="Metal-dep_hydrolase_composite"/>
</dbReference>
<dbReference type="InterPro" id="IPR032466">
    <property type="entry name" value="Metal_Hydrolase"/>
</dbReference>
<reference evidence="3 4" key="1">
    <citation type="submission" date="2024-09" db="EMBL/GenBank/DDBJ databases">
        <authorList>
            <person name="Zhang Z.-H."/>
        </authorList>
    </citation>
    <scope>NUCLEOTIDE SEQUENCE [LARGE SCALE GENOMIC DNA]</scope>
    <source>
        <strain evidence="3 4">HHTR114</strain>
    </source>
</reference>
<evidence type="ECO:0000259" key="2">
    <source>
        <dbReference type="Pfam" id="PF07969"/>
    </source>
</evidence>
<evidence type="ECO:0000313" key="3">
    <source>
        <dbReference type="EMBL" id="MFC6036424.1"/>
    </source>
</evidence>
<dbReference type="GO" id="GO:0016787">
    <property type="term" value="F:hydrolase activity"/>
    <property type="evidence" value="ECO:0007669"/>
    <property type="project" value="UniProtKB-KW"/>
</dbReference>
<dbReference type="SUPFAM" id="SSF51556">
    <property type="entry name" value="Metallo-dependent hydrolases"/>
    <property type="match status" value="1"/>
</dbReference>